<protein>
    <recommendedName>
        <fullName evidence="11">Chromatin modification-related protein MEAF6</fullName>
    </recommendedName>
</protein>
<dbReference type="EMBL" id="BFEA01000370">
    <property type="protein sequence ID" value="GBG81286.1"/>
    <property type="molecule type" value="Genomic_DNA"/>
</dbReference>
<evidence type="ECO:0000256" key="1">
    <source>
        <dbReference type="ARBA" id="ARBA00004123"/>
    </source>
</evidence>
<evidence type="ECO:0000256" key="7">
    <source>
        <dbReference type="ARBA" id="ARBA00023242"/>
    </source>
</evidence>
<gene>
    <name evidence="9" type="ORF">CBR_g31961</name>
</gene>
<dbReference type="GO" id="GO:0035267">
    <property type="term" value="C:NuA4 histone acetyltransferase complex"/>
    <property type="evidence" value="ECO:0007669"/>
    <property type="project" value="EnsemblPlants"/>
</dbReference>
<dbReference type="OMA" id="DPDMNMY"/>
<keyword evidence="6" id="KW-0804">Transcription</keyword>
<evidence type="ECO:0008006" key="11">
    <source>
        <dbReference type="Google" id="ProtNLM"/>
    </source>
</evidence>
<accession>A0A388LG46</accession>
<feature type="compositionally biased region" description="Polar residues" evidence="8">
    <location>
        <begin position="60"/>
        <end position="69"/>
    </location>
</feature>
<keyword evidence="5" id="KW-0175">Coiled coil</keyword>
<evidence type="ECO:0000256" key="3">
    <source>
        <dbReference type="ARBA" id="ARBA00022853"/>
    </source>
</evidence>
<comment type="subcellular location">
    <subcellularLocation>
        <location evidence="1">Nucleus</location>
    </subcellularLocation>
</comment>
<feature type="region of interest" description="Disordered" evidence="8">
    <location>
        <begin position="1"/>
        <end position="22"/>
    </location>
</feature>
<keyword evidence="4" id="KW-0805">Transcription regulation</keyword>
<evidence type="ECO:0000256" key="8">
    <source>
        <dbReference type="SAM" id="MobiDB-lite"/>
    </source>
</evidence>
<dbReference type="STRING" id="69332.A0A388LG46"/>
<dbReference type="OrthoDB" id="440324at2759"/>
<dbReference type="AlphaFoldDB" id="A0A388LG46"/>
<comment type="caution">
    <text evidence="9">The sequence shown here is derived from an EMBL/GenBank/DDBJ whole genome shotgun (WGS) entry which is preliminary data.</text>
</comment>
<evidence type="ECO:0000256" key="5">
    <source>
        <dbReference type="ARBA" id="ARBA00023054"/>
    </source>
</evidence>
<comment type="similarity">
    <text evidence="2">Belongs to the EAF6 family.</text>
</comment>
<evidence type="ECO:0000313" key="9">
    <source>
        <dbReference type="EMBL" id="GBG81286.1"/>
    </source>
</evidence>
<dbReference type="InterPro" id="IPR015418">
    <property type="entry name" value="Eaf6"/>
</dbReference>
<feature type="compositionally biased region" description="Acidic residues" evidence="8">
    <location>
        <begin position="142"/>
        <end position="155"/>
    </location>
</feature>
<evidence type="ECO:0000256" key="4">
    <source>
        <dbReference type="ARBA" id="ARBA00023015"/>
    </source>
</evidence>
<feature type="region of interest" description="Disordered" evidence="8">
    <location>
        <begin position="54"/>
        <end position="155"/>
    </location>
</feature>
<dbReference type="Pfam" id="PF09340">
    <property type="entry name" value="NuA4"/>
    <property type="match status" value="1"/>
</dbReference>
<sequence>MSSVRASPSTSSALASHLARKEKLEEELRNVEKQVYDLETTYLNDSSQCGNVLKGFDGFLSSNKTASNTKRPRKFMPEDRLFSLSSMTSPAVEESAVGRDGDGAGGGGRSKGGATTPANGPGKQKRARQGREGRRAKHPGEIEQEEEEDVDMLMR</sequence>
<dbReference type="GO" id="GO:0005634">
    <property type="term" value="C:nucleus"/>
    <property type="evidence" value="ECO:0007669"/>
    <property type="project" value="UniProtKB-SubCell"/>
</dbReference>
<keyword evidence="7" id="KW-0539">Nucleus</keyword>
<feature type="compositionally biased region" description="Low complexity" evidence="8">
    <location>
        <begin position="1"/>
        <end position="12"/>
    </location>
</feature>
<evidence type="ECO:0000256" key="2">
    <source>
        <dbReference type="ARBA" id="ARBA00010916"/>
    </source>
</evidence>
<proteinExistence type="inferred from homology"/>
<keyword evidence="10" id="KW-1185">Reference proteome</keyword>
<evidence type="ECO:0000313" key="10">
    <source>
        <dbReference type="Proteomes" id="UP000265515"/>
    </source>
</evidence>
<dbReference type="PANTHER" id="PTHR13476">
    <property type="entry name" value="CHROMATIN MODIFICATION-RELATED PROTEIN MEAF6"/>
    <property type="match status" value="1"/>
</dbReference>
<reference evidence="9 10" key="1">
    <citation type="journal article" date="2018" name="Cell">
        <title>The Chara Genome: Secondary Complexity and Implications for Plant Terrestrialization.</title>
        <authorList>
            <person name="Nishiyama T."/>
            <person name="Sakayama H."/>
            <person name="Vries J.D."/>
            <person name="Buschmann H."/>
            <person name="Saint-Marcoux D."/>
            <person name="Ullrich K.K."/>
            <person name="Haas F.B."/>
            <person name="Vanderstraeten L."/>
            <person name="Becker D."/>
            <person name="Lang D."/>
            <person name="Vosolsobe S."/>
            <person name="Rombauts S."/>
            <person name="Wilhelmsson P.K.I."/>
            <person name="Janitza P."/>
            <person name="Kern R."/>
            <person name="Heyl A."/>
            <person name="Rumpler F."/>
            <person name="Villalobos L.I.A.C."/>
            <person name="Clay J.M."/>
            <person name="Skokan R."/>
            <person name="Toyoda A."/>
            <person name="Suzuki Y."/>
            <person name="Kagoshima H."/>
            <person name="Schijlen E."/>
            <person name="Tajeshwar N."/>
            <person name="Catarino B."/>
            <person name="Hetherington A.J."/>
            <person name="Saltykova A."/>
            <person name="Bonnot C."/>
            <person name="Breuninger H."/>
            <person name="Symeonidi A."/>
            <person name="Radhakrishnan G.V."/>
            <person name="Van Nieuwerburgh F."/>
            <person name="Deforce D."/>
            <person name="Chang C."/>
            <person name="Karol K.G."/>
            <person name="Hedrich R."/>
            <person name="Ulvskov P."/>
            <person name="Glockner G."/>
            <person name="Delwiche C.F."/>
            <person name="Petrasek J."/>
            <person name="Van de Peer Y."/>
            <person name="Friml J."/>
            <person name="Beilby M."/>
            <person name="Dolan L."/>
            <person name="Kohara Y."/>
            <person name="Sugano S."/>
            <person name="Fujiyama A."/>
            <person name="Delaux P.-M."/>
            <person name="Quint M."/>
            <person name="TheiBen G."/>
            <person name="Hagemann M."/>
            <person name="Harholt J."/>
            <person name="Dunand C."/>
            <person name="Zachgo S."/>
            <person name="Langdale J."/>
            <person name="Maumus F."/>
            <person name="Straeten D.V.D."/>
            <person name="Gould S.B."/>
            <person name="Rensing S.A."/>
        </authorList>
    </citation>
    <scope>NUCLEOTIDE SEQUENCE [LARGE SCALE GENOMIC DNA]</scope>
    <source>
        <strain evidence="9 10">S276</strain>
    </source>
</reference>
<dbReference type="Gramene" id="GBG81286">
    <property type="protein sequence ID" value="GBG81286"/>
    <property type="gene ID" value="CBR_g31961"/>
</dbReference>
<evidence type="ECO:0000256" key="6">
    <source>
        <dbReference type="ARBA" id="ARBA00023163"/>
    </source>
</evidence>
<organism evidence="9 10">
    <name type="scientific">Chara braunii</name>
    <name type="common">Braun's stonewort</name>
    <dbReference type="NCBI Taxonomy" id="69332"/>
    <lineage>
        <taxon>Eukaryota</taxon>
        <taxon>Viridiplantae</taxon>
        <taxon>Streptophyta</taxon>
        <taxon>Charophyceae</taxon>
        <taxon>Charales</taxon>
        <taxon>Characeae</taxon>
        <taxon>Chara</taxon>
    </lineage>
</organism>
<dbReference type="Proteomes" id="UP000265515">
    <property type="component" value="Unassembled WGS sequence"/>
</dbReference>
<feature type="compositionally biased region" description="Basic and acidic residues" evidence="8">
    <location>
        <begin position="129"/>
        <end position="141"/>
    </location>
</feature>
<name>A0A388LG46_CHABU</name>
<keyword evidence="3" id="KW-0156">Chromatin regulator</keyword>
<dbReference type="GO" id="GO:0006325">
    <property type="term" value="P:chromatin organization"/>
    <property type="evidence" value="ECO:0007669"/>
    <property type="project" value="UniProtKB-KW"/>
</dbReference>